<gene>
    <name evidence="3" type="ORF">SAMN05421670_1026</name>
</gene>
<dbReference type="RefSeq" id="WP_093534801.1">
    <property type="nucleotide sequence ID" value="NZ_FOXU01000001.1"/>
</dbReference>
<evidence type="ECO:0000313" key="3">
    <source>
        <dbReference type="EMBL" id="SFQ12651.1"/>
    </source>
</evidence>
<proteinExistence type="predicted"/>
<reference evidence="4" key="1">
    <citation type="submission" date="2016-10" db="EMBL/GenBank/DDBJ databases">
        <authorList>
            <person name="Varghese N."/>
            <person name="Submissions S."/>
        </authorList>
    </citation>
    <scope>NUCLEOTIDE SEQUENCE [LARGE SCALE GENOMIC DNA]</scope>
    <source>
        <strain evidence="4">DSM 11706</strain>
    </source>
</reference>
<keyword evidence="2" id="KW-0472">Membrane</keyword>
<keyword evidence="2" id="KW-1133">Transmembrane helix</keyword>
<name>A0A1I5VYW8_9BACI</name>
<evidence type="ECO:0000256" key="2">
    <source>
        <dbReference type="SAM" id="Phobius"/>
    </source>
</evidence>
<protein>
    <recommendedName>
        <fullName evidence="5">Sigma-X negative effector</fullName>
    </recommendedName>
</protein>
<dbReference type="OrthoDB" id="2965336at2"/>
<keyword evidence="4" id="KW-1185">Reference proteome</keyword>
<evidence type="ECO:0008006" key="5">
    <source>
        <dbReference type="Google" id="ProtNLM"/>
    </source>
</evidence>
<dbReference type="AlphaFoldDB" id="A0A1I5VYW8"/>
<feature type="region of interest" description="Disordered" evidence="1">
    <location>
        <begin position="83"/>
        <end position="124"/>
    </location>
</feature>
<dbReference type="STRING" id="126156.SAMN05421670_1026"/>
<dbReference type="Proteomes" id="UP000198734">
    <property type="component" value="Unassembled WGS sequence"/>
</dbReference>
<evidence type="ECO:0000256" key="1">
    <source>
        <dbReference type="SAM" id="MobiDB-lite"/>
    </source>
</evidence>
<evidence type="ECO:0000313" key="4">
    <source>
        <dbReference type="Proteomes" id="UP000198734"/>
    </source>
</evidence>
<feature type="transmembrane region" description="Helical" evidence="2">
    <location>
        <begin position="57"/>
        <end position="78"/>
    </location>
</feature>
<dbReference type="EMBL" id="FOXU01000001">
    <property type="protein sequence ID" value="SFQ12651.1"/>
    <property type="molecule type" value="Genomic_DNA"/>
</dbReference>
<keyword evidence="2" id="KW-0812">Transmembrane</keyword>
<sequence length="415" mass="47167">MSEKKAEDRELDELLKKMPKFTDKRSKEEIYQQLKSKIETQEKFEQRKRIQVSMNKWLPFIISVASVLLLTVLVSSYINNNESSTADTVEESTTADDQMRTLEVPEESSMDAKEEESVGMTTMSEKLAPSVELAPFDRTFTSVYEQDLGDETVFHFSLLENALTVPITIVIPQEKIEADFPNMEPSSLELYNQYALEIDETSLGFQEYHPYKGYFIAEGKILKHYLPADHGYDSAPGTAVPYISSINEVFTDFDSFLRVNEDGSPIEWDQVGTIDEPLVLTGTEQKVNYFAYKAFNQETYLTPNFNKTFNTLLEALQGMKNPENEIYTSVIPNDVTYSVKEDKGLVVHFDEPLDLESLNASEASRLIEAFSLTAASFNQTIRLENIVQEKWNEIDFSSPLPVPVGPNGFTMQTIQ</sequence>
<accession>A0A1I5VYW8</accession>
<organism evidence="3 4">
    <name type="scientific">Psychrobacillus psychrotolerans</name>
    <dbReference type="NCBI Taxonomy" id="126156"/>
    <lineage>
        <taxon>Bacteria</taxon>
        <taxon>Bacillati</taxon>
        <taxon>Bacillota</taxon>
        <taxon>Bacilli</taxon>
        <taxon>Bacillales</taxon>
        <taxon>Bacillaceae</taxon>
        <taxon>Psychrobacillus</taxon>
    </lineage>
</organism>